<dbReference type="EMBL" id="BPLF01000002">
    <property type="protein sequence ID" value="GIX62538.1"/>
    <property type="molecule type" value="Genomic_DNA"/>
</dbReference>
<comment type="cofactor">
    <cofactor evidence="1">
        <name>FAD</name>
        <dbReference type="ChEBI" id="CHEBI:57692"/>
    </cofactor>
</comment>
<evidence type="ECO:0000256" key="8">
    <source>
        <dbReference type="ARBA" id="ARBA00047776"/>
    </source>
</evidence>
<protein>
    <recommendedName>
        <fullName evidence="3">ferredoxin--NADP(+) reductase</fullName>
        <ecNumber evidence="3">1.18.1.2</ecNumber>
    </recommendedName>
</protein>
<dbReference type="InterPro" id="IPR017938">
    <property type="entry name" value="Riboflavin_synthase-like_b-brl"/>
</dbReference>
<name>A0AAV4LRY3_BABCB</name>
<dbReference type="Gene3D" id="2.40.30.10">
    <property type="entry name" value="Translation factors"/>
    <property type="match status" value="1"/>
</dbReference>
<dbReference type="PRINTS" id="PR00371">
    <property type="entry name" value="FPNCR"/>
</dbReference>
<evidence type="ECO:0000256" key="7">
    <source>
        <dbReference type="ARBA" id="ARBA00023002"/>
    </source>
</evidence>
<evidence type="ECO:0000313" key="10">
    <source>
        <dbReference type="EMBL" id="GIX62538.1"/>
    </source>
</evidence>
<evidence type="ECO:0000256" key="3">
    <source>
        <dbReference type="ARBA" id="ARBA00013223"/>
    </source>
</evidence>
<keyword evidence="5" id="KW-0274">FAD</keyword>
<dbReference type="InterPro" id="IPR017927">
    <property type="entry name" value="FAD-bd_FR_type"/>
</dbReference>
<evidence type="ECO:0000259" key="9">
    <source>
        <dbReference type="PROSITE" id="PS51384"/>
    </source>
</evidence>
<dbReference type="GO" id="GO:0004324">
    <property type="term" value="F:ferredoxin-NADP+ reductase activity"/>
    <property type="evidence" value="ECO:0007669"/>
    <property type="project" value="UniProtKB-EC"/>
</dbReference>
<dbReference type="InterPro" id="IPR001433">
    <property type="entry name" value="OxRdtase_FAD/NAD-bd"/>
</dbReference>
<comment type="caution">
    <text evidence="10">The sequence shown here is derived from an EMBL/GenBank/DDBJ whole genome shotgun (WGS) entry which is preliminary data.</text>
</comment>
<accession>A0AAV4LRY3</accession>
<feature type="domain" description="FAD-binding FR-type" evidence="9">
    <location>
        <begin position="8"/>
        <end position="147"/>
    </location>
</feature>
<keyword evidence="6" id="KW-0521">NADP</keyword>
<dbReference type="PROSITE" id="PS51384">
    <property type="entry name" value="FAD_FR"/>
    <property type="match status" value="1"/>
</dbReference>
<comment type="similarity">
    <text evidence="2">Belongs to the ferredoxin--NADP reductase type 1 family.</text>
</comment>
<dbReference type="SUPFAM" id="SSF52343">
    <property type="entry name" value="Ferredoxin reductase-like, C-terminal NADP-linked domain"/>
    <property type="match status" value="1"/>
</dbReference>
<dbReference type="EC" id="1.18.1.2" evidence="3"/>
<comment type="catalytic activity">
    <reaction evidence="8">
        <text>2 reduced [2Fe-2S]-[ferredoxin] + NADP(+) + H(+) = 2 oxidized [2Fe-2S]-[ferredoxin] + NADPH</text>
        <dbReference type="Rhea" id="RHEA:20125"/>
        <dbReference type="Rhea" id="RHEA-COMP:10000"/>
        <dbReference type="Rhea" id="RHEA-COMP:10001"/>
        <dbReference type="ChEBI" id="CHEBI:15378"/>
        <dbReference type="ChEBI" id="CHEBI:33737"/>
        <dbReference type="ChEBI" id="CHEBI:33738"/>
        <dbReference type="ChEBI" id="CHEBI:57783"/>
        <dbReference type="ChEBI" id="CHEBI:58349"/>
        <dbReference type="EC" id="1.18.1.2"/>
    </reaction>
</comment>
<keyword evidence="7" id="KW-0560">Oxidoreductase</keyword>
<keyword evidence="4" id="KW-0285">Flavoprotein</keyword>
<dbReference type="AlphaFoldDB" id="A0AAV4LRY3"/>
<sequence length="311" mass="34759">MICRYTARSPLECEIRSVRLIGSNDSDRSFYHVVIDHKGRYKFESGQYCGILPPGRLLMQTASLGISGISERTKRAHSPRSYSLAPVLEEDEVDPSSCFSLGIRAPFITPTNKSSFRGICICSQYLSGASPGTTVRVTGPFGKFLLAPDDLQGKRNLLLVATGTGIVPYMGFLNDLLKASSQTACDFGRILLVFGVQSPSTFIYRTKIEEYISKFKGRLDVISCYSRYGPISDRCYVQVRFQRVFVTRSQDKILMEQDLLKAVCCAGGRECSIFICGRKSMEEDVLNSLRTVFAGRLSWDSFLKNIKVEVY</sequence>
<dbReference type="InterPro" id="IPR039261">
    <property type="entry name" value="FNR_nucleotide-bd"/>
</dbReference>
<gene>
    <name evidence="10" type="ORF">BcabD6B2_19730</name>
</gene>
<dbReference type="SUPFAM" id="SSF63380">
    <property type="entry name" value="Riboflavin synthase domain-like"/>
    <property type="match status" value="1"/>
</dbReference>
<dbReference type="GeneID" id="94194019"/>
<dbReference type="RefSeq" id="XP_067714607.1">
    <property type="nucleotide sequence ID" value="XM_067858506.1"/>
</dbReference>
<dbReference type="Pfam" id="PF00175">
    <property type="entry name" value="NAD_binding_1"/>
    <property type="match status" value="1"/>
</dbReference>
<dbReference type="PANTHER" id="PTHR43314">
    <property type="match status" value="1"/>
</dbReference>
<dbReference type="InterPro" id="IPR015701">
    <property type="entry name" value="FNR"/>
</dbReference>
<organism evidence="10 11">
    <name type="scientific">Babesia caballi</name>
    <dbReference type="NCBI Taxonomy" id="5871"/>
    <lineage>
        <taxon>Eukaryota</taxon>
        <taxon>Sar</taxon>
        <taxon>Alveolata</taxon>
        <taxon>Apicomplexa</taxon>
        <taxon>Aconoidasida</taxon>
        <taxon>Piroplasmida</taxon>
        <taxon>Babesiidae</taxon>
        <taxon>Babesia</taxon>
    </lineage>
</organism>
<reference evidence="10 11" key="1">
    <citation type="submission" date="2021-06" db="EMBL/GenBank/DDBJ databases">
        <title>Genome sequence of Babesia caballi.</title>
        <authorList>
            <person name="Yamagishi J."/>
            <person name="Kidaka T."/>
            <person name="Ochi A."/>
        </authorList>
    </citation>
    <scope>NUCLEOTIDE SEQUENCE [LARGE SCALE GENOMIC DNA]</scope>
    <source>
        <strain evidence="10">USDA-D6B2</strain>
    </source>
</reference>
<keyword evidence="11" id="KW-1185">Reference proteome</keyword>
<dbReference type="Gene3D" id="3.40.50.80">
    <property type="entry name" value="Nucleotide-binding domain of ferredoxin-NADP reductase (FNR) module"/>
    <property type="match status" value="1"/>
</dbReference>
<dbReference type="Proteomes" id="UP001497744">
    <property type="component" value="Unassembled WGS sequence"/>
</dbReference>
<evidence type="ECO:0000256" key="2">
    <source>
        <dbReference type="ARBA" id="ARBA00008312"/>
    </source>
</evidence>
<evidence type="ECO:0000256" key="1">
    <source>
        <dbReference type="ARBA" id="ARBA00001974"/>
    </source>
</evidence>
<evidence type="ECO:0000256" key="6">
    <source>
        <dbReference type="ARBA" id="ARBA00022857"/>
    </source>
</evidence>
<evidence type="ECO:0000256" key="4">
    <source>
        <dbReference type="ARBA" id="ARBA00022630"/>
    </source>
</evidence>
<evidence type="ECO:0000313" key="11">
    <source>
        <dbReference type="Proteomes" id="UP001497744"/>
    </source>
</evidence>
<dbReference type="InterPro" id="IPR001709">
    <property type="entry name" value="Flavoprot_Pyr_Nucl_cyt_Rdtase"/>
</dbReference>
<proteinExistence type="inferred from homology"/>
<evidence type="ECO:0000256" key="5">
    <source>
        <dbReference type="ARBA" id="ARBA00022827"/>
    </source>
</evidence>